<gene>
    <name evidence="1" type="ORF">Hokovirus_1_23</name>
</gene>
<sequence>MTFKAKKVDIKINNKLVSSKSSWVSLSNGLVYISWDTDRTYFFIDKNKKIKESFVFDDDNNVFKFTYFGPWEYKTTYKKNVKKNFKISFLKKDYVKFKKLVSKF</sequence>
<organism evidence="1">
    <name type="scientific">Hokovirus HKV1</name>
    <dbReference type="NCBI Taxonomy" id="1977638"/>
    <lineage>
        <taxon>Viruses</taxon>
        <taxon>Varidnaviria</taxon>
        <taxon>Bamfordvirae</taxon>
        <taxon>Nucleocytoviricota</taxon>
        <taxon>Megaviricetes</taxon>
        <taxon>Imitervirales</taxon>
        <taxon>Mimiviridae</taxon>
        <taxon>Klosneuvirinae</taxon>
        <taxon>Hokovirus</taxon>
    </lineage>
</organism>
<protein>
    <submittedName>
        <fullName evidence="1">Uncharacterized protein</fullName>
    </submittedName>
</protein>
<accession>A0A1V0SEU0</accession>
<name>A0A1V0SEU0_9VIRU</name>
<reference evidence="1" key="1">
    <citation type="journal article" date="2017" name="Science">
        <title>Giant viruses with an expanded complement of translation system components.</title>
        <authorList>
            <person name="Schulz F."/>
            <person name="Yutin N."/>
            <person name="Ivanova N.N."/>
            <person name="Ortega D.R."/>
            <person name="Lee T.K."/>
            <person name="Vierheilig J."/>
            <person name="Daims H."/>
            <person name="Horn M."/>
            <person name="Wagner M."/>
            <person name="Jensen G.J."/>
            <person name="Kyrpides N.C."/>
            <person name="Koonin E.V."/>
            <person name="Woyke T."/>
        </authorList>
    </citation>
    <scope>NUCLEOTIDE SEQUENCE</scope>
    <source>
        <strain evidence="1">HKV1</strain>
    </source>
</reference>
<dbReference type="EMBL" id="KY684103">
    <property type="protein sequence ID" value="ARF10144.1"/>
    <property type="molecule type" value="Genomic_DNA"/>
</dbReference>
<proteinExistence type="predicted"/>
<evidence type="ECO:0000313" key="1">
    <source>
        <dbReference type="EMBL" id="ARF10144.1"/>
    </source>
</evidence>